<keyword evidence="3" id="KW-1185">Reference proteome</keyword>
<feature type="transmembrane region" description="Helical" evidence="1">
    <location>
        <begin position="7"/>
        <end position="25"/>
    </location>
</feature>
<dbReference type="Proteomes" id="UP000199649">
    <property type="component" value="Chromosome I"/>
</dbReference>
<evidence type="ECO:0000256" key="1">
    <source>
        <dbReference type="SAM" id="Phobius"/>
    </source>
</evidence>
<protein>
    <submittedName>
        <fullName evidence="2">Uncharacterized protein</fullName>
    </submittedName>
</protein>
<name>A0A1H1KZ06_9MICO</name>
<dbReference type="AlphaFoldDB" id="A0A1H1KZ06"/>
<keyword evidence="1" id="KW-1133">Transmembrane helix</keyword>
<dbReference type="OrthoDB" id="5120094at2"/>
<sequence>MHVIHTAFAMVLFIGGLILMGYSFETEGLELIMFTGGLAALCVGVFFAIEVGRREHRRSR</sequence>
<gene>
    <name evidence="2" type="ORF">SAMN04489719_0267</name>
</gene>
<organism evidence="2 3">
    <name type="scientific">Agrococcus carbonis</name>
    <dbReference type="NCBI Taxonomy" id="684552"/>
    <lineage>
        <taxon>Bacteria</taxon>
        <taxon>Bacillati</taxon>
        <taxon>Actinomycetota</taxon>
        <taxon>Actinomycetes</taxon>
        <taxon>Micrococcales</taxon>
        <taxon>Microbacteriaceae</taxon>
        <taxon>Agrococcus</taxon>
    </lineage>
</organism>
<keyword evidence="1" id="KW-0472">Membrane</keyword>
<reference evidence="3" key="1">
    <citation type="submission" date="2016-10" db="EMBL/GenBank/DDBJ databases">
        <authorList>
            <person name="Varghese N."/>
            <person name="Submissions S."/>
        </authorList>
    </citation>
    <scope>NUCLEOTIDE SEQUENCE [LARGE SCALE GENOMIC DNA]</scope>
    <source>
        <strain evidence="3">DSM 22965</strain>
    </source>
</reference>
<evidence type="ECO:0000313" key="3">
    <source>
        <dbReference type="Proteomes" id="UP000199649"/>
    </source>
</evidence>
<feature type="transmembrane region" description="Helical" evidence="1">
    <location>
        <begin position="31"/>
        <end position="51"/>
    </location>
</feature>
<evidence type="ECO:0000313" key="2">
    <source>
        <dbReference type="EMBL" id="SDR67232.1"/>
    </source>
</evidence>
<keyword evidence="1" id="KW-0812">Transmembrane</keyword>
<dbReference type="RefSeq" id="WP_092665168.1">
    <property type="nucleotide sequence ID" value="NZ_LT629734.1"/>
</dbReference>
<dbReference type="EMBL" id="LT629734">
    <property type="protein sequence ID" value="SDR67232.1"/>
    <property type="molecule type" value="Genomic_DNA"/>
</dbReference>
<accession>A0A1H1KZ06</accession>
<proteinExistence type="predicted"/>
<dbReference type="STRING" id="684552.SAMN04489719_0267"/>